<feature type="transmembrane region" description="Helical" evidence="1">
    <location>
        <begin position="37"/>
        <end position="57"/>
    </location>
</feature>
<keyword evidence="1" id="KW-1133">Transmembrane helix</keyword>
<dbReference type="EMBL" id="AUYC01000073">
    <property type="protein sequence ID" value="KZN58713.1"/>
    <property type="molecule type" value="Genomic_DNA"/>
</dbReference>
<evidence type="ECO:0000256" key="1">
    <source>
        <dbReference type="SAM" id="Phobius"/>
    </source>
</evidence>
<dbReference type="Proteomes" id="UP000076486">
    <property type="component" value="Unassembled WGS sequence"/>
</dbReference>
<dbReference type="AlphaFoldDB" id="A0A167HZM6"/>
<dbReference type="PATRIC" id="fig|1365248.3.peg.4857"/>
<feature type="transmembrane region" description="Helical" evidence="1">
    <location>
        <begin position="13"/>
        <end position="30"/>
    </location>
</feature>
<feature type="transmembrane region" description="Helical" evidence="1">
    <location>
        <begin position="146"/>
        <end position="167"/>
    </location>
</feature>
<organism evidence="2 3">
    <name type="scientific">Pseudoalteromonas luteoviolacea CPMOR-1</name>
    <dbReference type="NCBI Taxonomy" id="1365248"/>
    <lineage>
        <taxon>Bacteria</taxon>
        <taxon>Pseudomonadati</taxon>
        <taxon>Pseudomonadota</taxon>
        <taxon>Gammaproteobacteria</taxon>
        <taxon>Alteromonadales</taxon>
        <taxon>Pseudoalteromonadaceae</taxon>
        <taxon>Pseudoalteromonas</taxon>
    </lineage>
</organism>
<keyword evidence="1" id="KW-0812">Transmembrane</keyword>
<comment type="caution">
    <text evidence="2">The sequence shown here is derived from an EMBL/GenBank/DDBJ whole genome shotgun (WGS) entry which is preliminary data.</text>
</comment>
<sequence>MFAYENFTVLYDAIMYMLVPIYIISLIIAWKSINARYLISVILIVEVFDALTYGFAFSLKNNYYLWAIFVSLLFIVPVLGRRLIALSLSSRFKFFEKVHSDYNFTRQEGGLIFLYALAIVVCFMTFIEVSLYASGVITVHPIRDNFFSPVLSVIHTLEAFLVLSIAVKNNERLLINRAGETTRFSALNKNT</sequence>
<reference evidence="2 3" key="1">
    <citation type="submission" date="2013-07" db="EMBL/GenBank/DDBJ databases">
        <title>Comparative Genomic and Metabolomic Analysis of Twelve Strains of Pseudoalteromonas luteoviolacea.</title>
        <authorList>
            <person name="Vynne N.G."/>
            <person name="Mansson M."/>
            <person name="Gram L."/>
        </authorList>
    </citation>
    <scope>NUCLEOTIDE SEQUENCE [LARGE SCALE GENOMIC DNA]</scope>
    <source>
        <strain evidence="2 3">CPMOR-1</strain>
    </source>
</reference>
<protein>
    <submittedName>
        <fullName evidence="2">Uncharacterized protein</fullName>
    </submittedName>
</protein>
<evidence type="ECO:0000313" key="2">
    <source>
        <dbReference type="EMBL" id="KZN58713.1"/>
    </source>
</evidence>
<gene>
    <name evidence="2" type="ORF">N473_04570</name>
</gene>
<accession>A0A167HZM6</accession>
<keyword evidence="1" id="KW-0472">Membrane</keyword>
<feature type="transmembrane region" description="Helical" evidence="1">
    <location>
        <begin position="112"/>
        <end position="134"/>
    </location>
</feature>
<name>A0A167HZM6_9GAMM</name>
<dbReference type="RefSeq" id="WP_063369951.1">
    <property type="nucleotide sequence ID" value="NZ_AUYC01000073.1"/>
</dbReference>
<evidence type="ECO:0000313" key="3">
    <source>
        <dbReference type="Proteomes" id="UP000076486"/>
    </source>
</evidence>
<feature type="transmembrane region" description="Helical" evidence="1">
    <location>
        <begin position="63"/>
        <end position="84"/>
    </location>
</feature>
<proteinExistence type="predicted"/>